<evidence type="ECO:0000313" key="3">
    <source>
        <dbReference type="Proteomes" id="UP000054632"/>
    </source>
</evidence>
<accession>A0A0V1E9F0</accession>
<reference evidence="3 4" key="1">
    <citation type="submission" date="2015-01" db="EMBL/GenBank/DDBJ databases">
        <title>Evolution of Trichinella species and genotypes.</title>
        <authorList>
            <person name="Korhonen P.K."/>
            <person name="Edoardo P."/>
            <person name="Giuseppe L.R."/>
            <person name="Gasser R.B."/>
        </authorList>
    </citation>
    <scope>NUCLEOTIDE SEQUENCE [LARGE SCALE GENOMIC DNA]</scope>
    <source>
        <strain evidence="1">ISS13</strain>
        <strain evidence="2">ISS176</strain>
    </source>
</reference>
<dbReference type="Proteomes" id="UP000054632">
    <property type="component" value="Unassembled WGS sequence"/>
</dbReference>
<evidence type="ECO:0000313" key="1">
    <source>
        <dbReference type="EMBL" id="KRY70471.1"/>
    </source>
</evidence>
<name>A0A0V1E9F0_TRIPS</name>
<dbReference type="Proteomes" id="UP000054826">
    <property type="component" value="Unassembled WGS sequence"/>
</dbReference>
<proteinExistence type="predicted"/>
<sequence>MVSWATLYLRDVELNSEQLTKLSPKTYPTYPEPFFKLLLKIIRIQLLSHWISQKCRLVYGYCAMVVYGWLCASEVGEQNGMINFTATVCHLHVPSKVTISELCVFACLPTPAKEYGSYRAKVDLSRTSVGNGSVWWP</sequence>
<evidence type="ECO:0000313" key="2">
    <source>
        <dbReference type="EMBL" id="KRZ35909.1"/>
    </source>
</evidence>
<dbReference type="EMBL" id="JYDR01000073">
    <property type="protein sequence ID" value="KRY70471.1"/>
    <property type="molecule type" value="Genomic_DNA"/>
</dbReference>
<gene>
    <name evidence="1" type="ORF">T4A_8157</name>
    <name evidence="2" type="ORF">T4C_3230</name>
</gene>
<comment type="caution">
    <text evidence="1">The sequence shown here is derived from an EMBL/GenBank/DDBJ whole genome shotgun (WGS) entry which is preliminary data.</text>
</comment>
<dbReference type="AlphaFoldDB" id="A0A0V1E9F0"/>
<protein>
    <submittedName>
        <fullName evidence="1">Uncharacterized protein</fullName>
    </submittedName>
</protein>
<organism evidence="1 3">
    <name type="scientific">Trichinella pseudospiralis</name>
    <name type="common">Parasitic roundworm</name>
    <dbReference type="NCBI Taxonomy" id="6337"/>
    <lineage>
        <taxon>Eukaryota</taxon>
        <taxon>Metazoa</taxon>
        <taxon>Ecdysozoa</taxon>
        <taxon>Nematoda</taxon>
        <taxon>Enoplea</taxon>
        <taxon>Dorylaimia</taxon>
        <taxon>Trichinellida</taxon>
        <taxon>Trichinellidae</taxon>
        <taxon>Trichinella</taxon>
    </lineage>
</organism>
<evidence type="ECO:0000313" key="4">
    <source>
        <dbReference type="Proteomes" id="UP000054826"/>
    </source>
</evidence>
<dbReference type="EMBL" id="JYDV01000082">
    <property type="protein sequence ID" value="KRZ35909.1"/>
    <property type="molecule type" value="Genomic_DNA"/>
</dbReference>